<dbReference type="eggNOG" id="ENOG502SCMC">
    <property type="taxonomic scope" value="Eukaryota"/>
</dbReference>
<dbReference type="OMA" id="VAGRSAC"/>
<dbReference type="PANTHER" id="PTHR43751:SF3">
    <property type="entry name" value="SULFATASE N-TERMINAL DOMAIN-CONTAINING PROTEIN"/>
    <property type="match status" value="1"/>
</dbReference>
<evidence type="ECO:0000313" key="3">
    <source>
        <dbReference type="EnsemblProtists" id="HpaP809269"/>
    </source>
</evidence>
<dbReference type="InterPro" id="IPR000917">
    <property type="entry name" value="Sulfatase_N"/>
</dbReference>
<keyword evidence="1" id="KW-1133">Transmembrane helix</keyword>
<keyword evidence="4" id="KW-1185">Reference proteome</keyword>
<dbReference type="InterPro" id="IPR052701">
    <property type="entry name" value="GAG_Ulvan_Degrading_Sulfatases"/>
</dbReference>
<dbReference type="InParanoid" id="M4BS78"/>
<name>M4BS78_HYAAE</name>
<organism evidence="3 4">
    <name type="scientific">Hyaloperonospora arabidopsidis (strain Emoy2)</name>
    <name type="common">Downy mildew agent</name>
    <name type="synonym">Peronospora arabidopsidis</name>
    <dbReference type="NCBI Taxonomy" id="559515"/>
    <lineage>
        <taxon>Eukaryota</taxon>
        <taxon>Sar</taxon>
        <taxon>Stramenopiles</taxon>
        <taxon>Oomycota</taxon>
        <taxon>Peronosporomycetes</taxon>
        <taxon>Peronosporales</taxon>
        <taxon>Peronosporaceae</taxon>
        <taxon>Hyaloperonospora</taxon>
    </lineage>
</organism>
<evidence type="ECO:0000259" key="2">
    <source>
        <dbReference type="Pfam" id="PF00884"/>
    </source>
</evidence>
<reference evidence="4" key="1">
    <citation type="journal article" date="2010" name="Science">
        <title>Signatures of adaptation to obligate biotrophy in the Hyaloperonospora arabidopsidis genome.</title>
        <authorList>
            <person name="Baxter L."/>
            <person name="Tripathy S."/>
            <person name="Ishaque N."/>
            <person name="Boot N."/>
            <person name="Cabral A."/>
            <person name="Kemen E."/>
            <person name="Thines M."/>
            <person name="Ah-Fong A."/>
            <person name="Anderson R."/>
            <person name="Badejoko W."/>
            <person name="Bittner-Eddy P."/>
            <person name="Boore J.L."/>
            <person name="Chibucos M.C."/>
            <person name="Coates M."/>
            <person name="Dehal P."/>
            <person name="Delehaunty K."/>
            <person name="Dong S."/>
            <person name="Downton P."/>
            <person name="Dumas B."/>
            <person name="Fabro G."/>
            <person name="Fronick C."/>
            <person name="Fuerstenberg S.I."/>
            <person name="Fulton L."/>
            <person name="Gaulin E."/>
            <person name="Govers F."/>
            <person name="Hughes L."/>
            <person name="Humphray S."/>
            <person name="Jiang R.H."/>
            <person name="Judelson H."/>
            <person name="Kamoun S."/>
            <person name="Kyung K."/>
            <person name="Meijer H."/>
            <person name="Minx P."/>
            <person name="Morris P."/>
            <person name="Nelson J."/>
            <person name="Phuntumart V."/>
            <person name="Qutob D."/>
            <person name="Rehmany A."/>
            <person name="Rougon-Cardoso A."/>
            <person name="Ryden P."/>
            <person name="Torto-Alalibo T."/>
            <person name="Studholme D."/>
            <person name="Wang Y."/>
            <person name="Win J."/>
            <person name="Wood J."/>
            <person name="Clifton S.W."/>
            <person name="Rogers J."/>
            <person name="Van den Ackerveken G."/>
            <person name="Jones J.D."/>
            <person name="McDowell J.M."/>
            <person name="Beynon J."/>
            <person name="Tyler B.M."/>
        </authorList>
    </citation>
    <scope>NUCLEOTIDE SEQUENCE [LARGE SCALE GENOMIC DNA]</scope>
    <source>
        <strain evidence="4">Emoy2</strain>
    </source>
</reference>
<feature type="domain" description="Sulfatase N-terminal" evidence="2">
    <location>
        <begin position="339"/>
        <end position="666"/>
    </location>
</feature>
<evidence type="ECO:0000256" key="1">
    <source>
        <dbReference type="SAM" id="Phobius"/>
    </source>
</evidence>
<dbReference type="Proteomes" id="UP000011713">
    <property type="component" value="Unassembled WGS sequence"/>
</dbReference>
<sequence length="776" mass="87061">MSRCLALTALIDMYGSSSDNTVVVRALVLSLGFLEDVVCATHFAAALWLFDTVRRLLTKHPWTAPVMASRRAGVMTTFVVSWLLCIITIAPPVADLMLVVCRHMRFTFGLSATLIRERHHLKAAPISTREVYIAYGTAGFLIVVATIFALVRALSSWADLAIWNPTHLLRGPVCFLNLKVKVNTSAGKVAGGEKHEAVASEEETTVISAVAETIDTGSSSSDEEIERRPKYHRVLQVSTVLVGLVVLPSMVMALCTACSPLIAFAALNATLNEMFGHAFQPSLTYVDPANVDGNHPWTEKYIDVSELHEVFGNSTLYRRTSGFKGDLAFNVSVDPADPPNVLIIGVESFRFRDSRYLVGEEDPSDLFRGTNMTITPNFDKWARRGVALRNIWSSYPTSRSLESILFAQVPYQSSEKTGVTGGRMFTELSGVPQLFAGKGYETYFTTGSSITLDDWNIFLMGHGFGTVWEVNEMKALAEKKLGIRPDDWDGAEKRGFYWGVHDDLSFQLLGDLLVQKHREQRDRLDQGEWKQPLFLTHYTISSHGPFEWPKWYEDVDKPDFTPMYEGEKHTDRIDSYMKVRYFTDMELGKFMDRMEMEGVLNDTIVVIVGDHGQGPENNFPNSIEESMTRVPAAIIAEGRLGDYVGTVIEDAAEHYDILNTLADITGLPEGGLEQNGVGRSLKRKIPFGERVVYSNDPLRKMAIVRGHQRLRYDEVGELMMLHDTETDYHMTTNLLPDLTSEELAEWKALRDDGRHIAAYFKKRWDENCLLAVDCKS</sequence>
<dbReference type="STRING" id="559515.M4BS78"/>
<evidence type="ECO:0000313" key="4">
    <source>
        <dbReference type="Proteomes" id="UP000011713"/>
    </source>
</evidence>
<dbReference type="SUPFAM" id="SSF53649">
    <property type="entry name" value="Alkaline phosphatase-like"/>
    <property type="match status" value="1"/>
</dbReference>
<dbReference type="VEuPathDB" id="FungiDB:HpaG809269"/>
<accession>M4BS78</accession>
<keyword evidence="1" id="KW-0472">Membrane</keyword>
<dbReference type="HOGENOM" id="CLU_009197_0_0_1"/>
<protein>
    <recommendedName>
        <fullName evidence="2">Sulfatase N-terminal domain-containing protein</fullName>
    </recommendedName>
</protein>
<keyword evidence="1" id="KW-0812">Transmembrane</keyword>
<dbReference type="CDD" id="cd16015">
    <property type="entry name" value="LTA_synthase"/>
    <property type="match status" value="1"/>
</dbReference>
<dbReference type="Pfam" id="PF00884">
    <property type="entry name" value="Sulfatase"/>
    <property type="match status" value="1"/>
</dbReference>
<dbReference type="EnsemblProtists" id="HpaT809269">
    <property type="protein sequence ID" value="HpaP809269"/>
    <property type="gene ID" value="HpaG809269"/>
</dbReference>
<feature type="transmembrane region" description="Helical" evidence="1">
    <location>
        <begin position="234"/>
        <end position="254"/>
    </location>
</feature>
<dbReference type="Gene3D" id="3.40.720.10">
    <property type="entry name" value="Alkaline Phosphatase, subunit A"/>
    <property type="match status" value="1"/>
</dbReference>
<proteinExistence type="predicted"/>
<dbReference type="AlphaFoldDB" id="M4BS78"/>
<dbReference type="EMBL" id="JH598696">
    <property type="status" value="NOT_ANNOTATED_CDS"/>
    <property type="molecule type" value="Genomic_DNA"/>
</dbReference>
<reference evidence="3" key="2">
    <citation type="submission" date="2015-06" db="UniProtKB">
        <authorList>
            <consortium name="EnsemblProtists"/>
        </authorList>
    </citation>
    <scope>IDENTIFICATION</scope>
    <source>
        <strain evidence="3">Emoy2</strain>
    </source>
</reference>
<dbReference type="PANTHER" id="PTHR43751">
    <property type="entry name" value="SULFATASE"/>
    <property type="match status" value="1"/>
</dbReference>
<feature type="transmembrane region" description="Helical" evidence="1">
    <location>
        <begin position="71"/>
        <end position="90"/>
    </location>
</feature>
<dbReference type="InterPro" id="IPR017850">
    <property type="entry name" value="Alkaline_phosphatase_core_sf"/>
</dbReference>
<feature type="transmembrane region" description="Helical" evidence="1">
    <location>
        <begin position="132"/>
        <end position="151"/>
    </location>
</feature>